<gene>
    <name evidence="2" type="ordered locus">AXY_04000</name>
</gene>
<dbReference type="KEGG" id="axl:AXY_04000"/>
<proteinExistence type="predicted"/>
<dbReference type="OrthoDB" id="2845482at2"/>
<evidence type="ECO:0000256" key="1">
    <source>
        <dbReference type="SAM" id="Phobius"/>
    </source>
</evidence>
<accession>K0J003</accession>
<keyword evidence="3" id="KW-1185">Reference proteome</keyword>
<dbReference type="STRING" id="698758.AXY_04000"/>
<dbReference type="HOGENOM" id="CLU_2257812_0_0_9"/>
<keyword evidence="1" id="KW-0812">Transmembrane</keyword>
<dbReference type="RefSeq" id="WP_015009138.1">
    <property type="nucleotide sequence ID" value="NC_018704.1"/>
</dbReference>
<evidence type="ECO:0000313" key="2">
    <source>
        <dbReference type="EMBL" id="BAM46532.1"/>
    </source>
</evidence>
<dbReference type="AlphaFoldDB" id="K0J003"/>
<dbReference type="EMBL" id="AP012050">
    <property type="protein sequence ID" value="BAM46532.1"/>
    <property type="molecule type" value="Genomic_DNA"/>
</dbReference>
<evidence type="ECO:0000313" key="3">
    <source>
        <dbReference type="Proteomes" id="UP000006294"/>
    </source>
</evidence>
<name>K0J003_AMPXN</name>
<feature type="transmembrane region" description="Helical" evidence="1">
    <location>
        <begin position="78"/>
        <end position="102"/>
    </location>
</feature>
<protein>
    <submittedName>
        <fullName evidence="2">Uncharacterized protein</fullName>
    </submittedName>
</protein>
<reference evidence="2 3" key="1">
    <citation type="submission" date="2011-01" db="EMBL/GenBank/DDBJ databases">
        <title>Whole genome sequence of Amphibacillus xylinus NBRC 15112.</title>
        <authorList>
            <person name="Nakazawa H."/>
            <person name="Katano Y."/>
            <person name="Nakamura S."/>
            <person name="Sasagawa M."/>
            <person name="Fukada J."/>
            <person name="Arai T."/>
            <person name="Sasakura N."/>
            <person name="Mochizuki D."/>
            <person name="Hosoyama A."/>
            <person name="Harada K."/>
            <person name="Horikawa H."/>
            <person name="Kato Y."/>
            <person name="Harada T."/>
            <person name="Sasaki K."/>
            <person name="Sekiguchi M."/>
            <person name="Hodoyama M."/>
            <person name="Nishiko R."/>
            <person name="Narita H."/>
            <person name="Hanamaki A."/>
            <person name="Hata C."/>
            <person name="Konno Y."/>
            <person name="Niimura Y."/>
            <person name="Yamazaki S."/>
            <person name="Fujita N."/>
        </authorList>
    </citation>
    <scope>NUCLEOTIDE SEQUENCE [LARGE SCALE GENOMIC DNA]</scope>
    <source>
        <strain evidence="3">ATCC 51415 / DSM 6626 / JCM 7361 / LMG 17667 / NBRC 15112 / Ep01</strain>
    </source>
</reference>
<keyword evidence="1" id="KW-1133">Transmembrane helix</keyword>
<dbReference type="Proteomes" id="UP000006294">
    <property type="component" value="Chromosome"/>
</dbReference>
<sequence length="103" mass="11905">MRALKQYAKHVARSITDPIERKEARNEIYSHLLESYEEIRKTSSSDEEAIELAIEYFGNTHEMASDLKKAHIKKLSNSSFVVILSSTLFLLILLYVLLLMVFN</sequence>
<keyword evidence="1" id="KW-0472">Membrane</keyword>
<organism evidence="2 3">
    <name type="scientific">Amphibacillus xylanus (strain ATCC 51415 / DSM 6626 / JCM 7361 / LMG 17667 / NBRC 15112 / Ep01)</name>
    <dbReference type="NCBI Taxonomy" id="698758"/>
    <lineage>
        <taxon>Bacteria</taxon>
        <taxon>Bacillati</taxon>
        <taxon>Bacillota</taxon>
        <taxon>Bacilli</taxon>
        <taxon>Bacillales</taxon>
        <taxon>Bacillaceae</taxon>
        <taxon>Amphibacillus</taxon>
    </lineage>
</organism>